<organism evidence="2">
    <name type="scientific">Arundo donax</name>
    <name type="common">Giant reed</name>
    <name type="synonym">Donax arundinaceus</name>
    <dbReference type="NCBI Taxonomy" id="35708"/>
    <lineage>
        <taxon>Eukaryota</taxon>
        <taxon>Viridiplantae</taxon>
        <taxon>Streptophyta</taxon>
        <taxon>Embryophyta</taxon>
        <taxon>Tracheophyta</taxon>
        <taxon>Spermatophyta</taxon>
        <taxon>Magnoliopsida</taxon>
        <taxon>Liliopsida</taxon>
        <taxon>Poales</taxon>
        <taxon>Poaceae</taxon>
        <taxon>PACMAD clade</taxon>
        <taxon>Arundinoideae</taxon>
        <taxon>Arundineae</taxon>
        <taxon>Arundo</taxon>
    </lineage>
</organism>
<dbReference type="EMBL" id="GBRH01220208">
    <property type="protein sequence ID" value="JAD77687.1"/>
    <property type="molecule type" value="Transcribed_RNA"/>
</dbReference>
<reference evidence="2" key="1">
    <citation type="submission" date="2014-09" db="EMBL/GenBank/DDBJ databases">
        <authorList>
            <person name="Magalhaes I.L.F."/>
            <person name="Oliveira U."/>
            <person name="Santos F.R."/>
            <person name="Vidigal T.H.D.A."/>
            <person name="Brescovit A.D."/>
            <person name="Santos A.J."/>
        </authorList>
    </citation>
    <scope>NUCLEOTIDE SEQUENCE</scope>
    <source>
        <tissue evidence="2">Shoot tissue taken approximately 20 cm above the soil surface</tissue>
    </source>
</reference>
<accession>A0A0A9D1R9</accession>
<evidence type="ECO:0000256" key="1">
    <source>
        <dbReference type="SAM" id="MobiDB-lite"/>
    </source>
</evidence>
<protein>
    <submittedName>
        <fullName evidence="2">Uncharacterized protein</fullName>
    </submittedName>
</protein>
<name>A0A0A9D1R9_ARUDO</name>
<evidence type="ECO:0000313" key="2">
    <source>
        <dbReference type="EMBL" id="JAD77687.1"/>
    </source>
</evidence>
<sequence>MLNMTFKKYHMKKKKKPVTSAGYFSRKPAGFASPAGSEAAAAGGRSVLCLLLGCDRSRAAGRSAGRSWQPQTSWPASGTAEHLSGGSCGEASAAGAGAAWR</sequence>
<reference evidence="2" key="2">
    <citation type="journal article" date="2015" name="Data Brief">
        <title>Shoot transcriptome of the giant reed, Arundo donax.</title>
        <authorList>
            <person name="Barrero R.A."/>
            <person name="Guerrero F.D."/>
            <person name="Moolhuijzen P."/>
            <person name="Goolsby J.A."/>
            <person name="Tidwell J."/>
            <person name="Bellgard S.E."/>
            <person name="Bellgard M.I."/>
        </authorList>
    </citation>
    <scope>NUCLEOTIDE SEQUENCE</scope>
    <source>
        <tissue evidence="2">Shoot tissue taken approximately 20 cm above the soil surface</tissue>
    </source>
</reference>
<dbReference type="AlphaFoldDB" id="A0A0A9D1R9"/>
<proteinExistence type="predicted"/>
<feature type="compositionally biased region" description="Low complexity" evidence="1">
    <location>
        <begin position="89"/>
        <end position="101"/>
    </location>
</feature>
<feature type="region of interest" description="Disordered" evidence="1">
    <location>
        <begin position="61"/>
        <end position="101"/>
    </location>
</feature>